<comment type="caution">
    <text evidence="1">The sequence shown here is derived from an EMBL/GenBank/DDBJ whole genome shotgun (WGS) entry which is preliminary data.</text>
</comment>
<reference evidence="1" key="1">
    <citation type="submission" date="2007-11" db="EMBL/GenBank/DDBJ databases">
        <authorList>
            <person name="Fulton L."/>
            <person name="Clifton S."/>
            <person name="Fulton B."/>
            <person name="Xu J."/>
            <person name="Minx P."/>
            <person name="Pepin K.H."/>
            <person name="Johnson M."/>
            <person name="Thiruvilangam P."/>
            <person name="Bhonagiri V."/>
            <person name="Nash W.E."/>
            <person name="Mardis E.R."/>
            <person name="Wilson R.K."/>
        </authorList>
    </citation>
    <scope>NUCLEOTIDE SEQUENCE [LARGE SCALE GENOMIC DNA]</scope>
    <source>
        <strain evidence="1">DSM 17241</strain>
    </source>
</reference>
<dbReference type="AlphaFoldDB" id="B0P8V1"/>
<accession>B0P8V1</accession>
<name>B0P8V1_9FIRM</name>
<gene>
    <name evidence="1" type="ORF">ANACOL_01190</name>
</gene>
<evidence type="ECO:0000313" key="1">
    <source>
        <dbReference type="EMBL" id="EDS12347.1"/>
    </source>
</evidence>
<proteinExistence type="predicted"/>
<evidence type="ECO:0000313" key="2">
    <source>
        <dbReference type="Proteomes" id="UP000003803"/>
    </source>
</evidence>
<protein>
    <submittedName>
        <fullName evidence="1">Uncharacterized protein</fullName>
    </submittedName>
</protein>
<sequence length="133" mass="13966">MLPPAVELGVLHDGKGVLQAHPVREPPQGKGGADEIAELPGAVYGGGIEIDVIMGVPLVGVGTDEKLILALCPAQGGFIAEPVGLLRCNLPLRRGLPDLIAQRPPLLRRPARFRLILAFTSINSAWAVSGSQR</sequence>
<keyword evidence="2" id="KW-1185">Reference proteome</keyword>
<dbReference type="eggNOG" id="ENOG5033MJ2">
    <property type="taxonomic scope" value="Bacteria"/>
</dbReference>
<reference evidence="1" key="2">
    <citation type="submission" date="2013-09" db="EMBL/GenBank/DDBJ databases">
        <title>Draft genome sequence of Anaerotruncus colihominis(DSM 17241).</title>
        <authorList>
            <person name="Sudarsanam P."/>
            <person name="Ley R."/>
            <person name="Guruge J."/>
            <person name="Turnbaugh P.J."/>
            <person name="Mahowald M."/>
            <person name="Liep D."/>
            <person name="Gordon J."/>
        </authorList>
    </citation>
    <scope>NUCLEOTIDE SEQUENCE</scope>
    <source>
        <strain evidence="1">DSM 17241</strain>
    </source>
</reference>
<organism evidence="1 2">
    <name type="scientific">Anaerotruncus colihominis DSM 17241</name>
    <dbReference type="NCBI Taxonomy" id="445972"/>
    <lineage>
        <taxon>Bacteria</taxon>
        <taxon>Bacillati</taxon>
        <taxon>Bacillota</taxon>
        <taxon>Clostridia</taxon>
        <taxon>Eubacteriales</taxon>
        <taxon>Oscillospiraceae</taxon>
        <taxon>Anaerotruncus</taxon>
    </lineage>
</organism>
<dbReference type="Proteomes" id="UP000003803">
    <property type="component" value="Unassembled WGS sequence"/>
</dbReference>
<dbReference type="EMBL" id="ABGD02000007">
    <property type="protein sequence ID" value="EDS12347.1"/>
    <property type="molecule type" value="Genomic_DNA"/>
</dbReference>
<dbReference type="HOGENOM" id="CLU_1902293_0_0_9"/>